<name>T0BUZ8_ALIAG</name>
<dbReference type="PANTHER" id="PTHR30486">
    <property type="entry name" value="TWITCHING MOTILITY PROTEIN PILT"/>
    <property type="match status" value="1"/>
</dbReference>
<reference evidence="4" key="1">
    <citation type="journal article" date="2022" name="G3 (Bethesda)">
        <title>Unveiling the complete genome sequence of Alicyclobacillus acidoterrestris DSM 3922T, a taint-producing strain.</title>
        <authorList>
            <person name="Leonardo I.C."/>
            <person name="Barreto Crespo M.T."/>
            <person name="Gaspar F.B."/>
        </authorList>
    </citation>
    <scope>NUCLEOTIDE SEQUENCE [LARGE SCALE GENOMIC DNA]</scope>
    <source>
        <strain evidence="4">DSM 3922</strain>
    </source>
</reference>
<dbReference type="Gene3D" id="3.40.50.300">
    <property type="entry name" value="P-loop containing nucleotide triphosphate hydrolases"/>
    <property type="match status" value="1"/>
</dbReference>
<dbReference type="eggNOG" id="COG4962">
    <property type="taxonomic scope" value="Bacteria"/>
</dbReference>
<feature type="domain" description="Bacterial type II secretion system protein E" evidence="2">
    <location>
        <begin position="148"/>
        <end position="369"/>
    </location>
</feature>
<evidence type="ECO:0000313" key="3">
    <source>
        <dbReference type="EMBL" id="UNO51031.1"/>
    </source>
</evidence>
<dbReference type="Pfam" id="PF00437">
    <property type="entry name" value="T2SSE"/>
    <property type="match status" value="1"/>
</dbReference>
<keyword evidence="3" id="KW-0614">Plasmid</keyword>
<organism evidence="3 4">
    <name type="scientific">Alicyclobacillus acidoterrestris (strain ATCC 49025 / DSM 3922 / CIP 106132 / NCIMB 13137 / GD3B)</name>
    <dbReference type="NCBI Taxonomy" id="1356854"/>
    <lineage>
        <taxon>Bacteria</taxon>
        <taxon>Bacillati</taxon>
        <taxon>Bacillota</taxon>
        <taxon>Bacilli</taxon>
        <taxon>Bacillales</taxon>
        <taxon>Alicyclobacillaceae</taxon>
        <taxon>Alicyclobacillus</taxon>
    </lineage>
</organism>
<dbReference type="OrthoDB" id="9810761at2"/>
<evidence type="ECO:0000313" key="4">
    <source>
        <dbReference type="Proteomes" id="UP000829401"/>
    </source>
</evidence>
<dbReference type="RefSeq" id="WP_021296029.1">
    <property type="nucleotide sequence ID" value="NZ_AURB01000122.1"/>
</dbReference>
<comment type="similarity">
    <text evidence="1">Belongs to the GSP E family.</text>
</comment>
<dbReference type="InterPro" id="IPR050921">
    <property type="entry name" value="T4SS_GSP_E_ATPase"/>
</dbReference>
<dbReference type="Gene3D" id="3.30.450.380">
    <property type="match status" value="1"/>
</dbReference>
<evidence type="ECO:0000259" key="2">
    <source>
        <dbReference type="Pfam" id="PF00437"/>
    </source>
</evidence>
<dbReference type="KEGG" id="aaco:K1I37_21435"/>
<dbReference type="Proteomes" id="UP000829401">
    <property type="component" value="Plasmid pDSM3922.1"/>
</dbReference>
<accession>A0A9E6ZNG8</accession>
<dbReference type="PANTHER" id="PTHR30486:SF6">
    <property type="entry name" value="TYPE IV PILUS RETRACTATION ATPASE PILT"/>
    <property type="match status" value="1"/>
</dbReference>
<gene>
    <name evidence="3" type="primary">tadA</name>
    <name evidence="3" type="ORF">K1I37_21435</name>
</gene>
<dbReference type="EMBL" id="CP080468">
    <property type="protein sequence ID" value="UNO51031.1"/>
    <property type="molecule type" value="Genomic_DNA"/>
</dbReference>
<dbReference type="InterPro" id="IPR027417">
    <property type="entry name" value="P-loop_NTPase"/>
</dbReference>
<geneLocation type="plasmid" evidence="4">
    <name>pDSM3922.1</name>
</geneLocation>
<dbReference type="STRING" id="1356854.N007_04910"/>
<keyword evidence="4" id="KW-1185">Reference proteome</keyword>
<dbReference type="InterPro" id="IPR001482">
    <property type="entry name" value="T2SS/T4SS_dom"/>
</dbReference>
<dbReference type="GO" id="GO:0016887">
    <property type="term" value="F:ATP hydrolysis activity"/>
    <property type="evidence" value="ECO:0007669"/>
    <property type="project" value="InterPro"/>
</dbReference>
<dbReference type="SUPFAM" id="SSF52540">
    <property type="entry name" value="P-loop containing nucleoside triphosphate hydrolases"/>
    <property type="match status" value="1"/>
</dbReference>
<dbReference type="AlphaFoldDB" id="T0BUZ8"/>
<sequence length="473" mass="54396">MAIENPEEVLAQIQRNSSRSLQRVVDESRNIRQNYQERKIGDGNLMEQQVKILLDFIYNKDIDFLRQAPTEAETKARLAKAIQQGDVERLAVNVRDAIEQVAIHMYHHGILQPLMDASRPDVTDIWVFGKYGIMYREYGQNHWFVNQSGERIHFESHDELRRYIERKLGTEYRLDLSAASTNAIFPDGSRLIYRDKACGFSTWINGEYVLFQNEPILCIRRFGRAFSLEELMMTGMFTARMRLYFEFLARIRESFLIGGPTGSGKSTLQNAIMEYLPQNELTAMLEDTPDAKIRGGFFLRLYTQEANGEDKGEITIGRNLFDVKRLNSQNTLVGEMRDGFTAMRASDVAMMTSGLFSTTMHAETIRKMIKAYINMLKSSPDRPSEAYAFDLFATCFQQLISVELVHNKPLVTEIGEVLGANDNGVDWRPVFERKYSSNKVIFHGLSERMIERAYKYDVVIPEELLSPGEESIE</sequence>
<evidence type="ECO:0000256" key="1">
    <source>
        <dbReference type="ARBA" id="ARBA00006611"/>
    </source>
</evidence>
<protein>
    <submittedName>
        <fullName evidence="3">Flp pilus assembly complex ATPase component TadA</fullName>
    </submittedName>
</protein>
<accession>T0BUZ8</accession>
<proteinExistence type="inferred from homology"/>